<name>A0A7U2MHB6_ASPFN</name>
<dbReference type="PANTHER" id="PTHR32161:SF8">
    <property type="entry name" value="DPP6 N-TERMINAL DOMAIN-LIKE PROTEIN"/>
    <property type="match status" value="1"/>
</dbReference>
<organism evidence="3 4">
    <name type="scientific">Aspergillus flavus (strain ATCC 200026 / FGSC A1120 / IAM 13836 / NRRL 3357 / JCM 12722 / SRRC 167)</name>
    <dbReference type="NCBI Taxonomy" id="332952"/>
    <lineage>
        <taxon>Eukaryota</taxon>
        <taxon>Fungi</taxon>
        <taxon>Dikarya</taxon>
        <taxon>Ascomycota</taxon>
        <taxon>Pezizomycotina</taxon>
        <taxon>Eurotiomycetes</taxon>
        <taxon>Eurotiomycetidae</taxon>
        <taxon>Eurotiales</taxon>
        <taxon>Aspergillaceae</taxon>
        <taxon>Aspergillus</taxon>
        <taxon>Aspergillus subgen. Circumdati</taxon>
    </lineage>
</organism>
<dbReference type="AlphaFoldDB" id="A0A7U2MHB6"/>
<dbReference type="Proteomes" id="UP000596276">
    <property type="component" value="Chromosome 5"/>
</dbReference>
<feature type="region of interest" description="Disordered" evidence="1">
    <location>
        <begin position="390"/>
        <end position="475"/>
    </location>
</feature>
<dbReference type="Gene3D" id="2.120.10.30">
    <property type="entry name" value="TolB, C-terminal domain"/>
    <property type="match status" value="2"/>
</dbReference>
<feature type="signal peptide" evidence="2">
    <location>
        <begin position="1"/>
        <end position="21"/>
    </location>
</feature>
<dbReference type="VEuPathDB" id="FungiDB:AFLA_005095"/>
<evidence type="ECO:0000313" key="4">
    <source>
        <dbReference type="Proteomes" id="UP000596276"/>
    </source>
</evidence>
<gene>
    <name evidence="3" type="ORF">F9C07_2107649</name>
</gene>
<reference evidence="4" key="1">
    <citation type="journal article" date="2021" name="G3 (Bethesda)">
        <title>Chromosome assembled and annotated genome sequence of Aspergillus flavus NRRL 3357.</title>
        <authorList>
            <person name="Skerker J.M."/>
            <person name="Pianalto K.M."/>
            <person name="Mondo S.J."/>
            <person name="Yang K."/>
            <person name="Arkin A.P."/>
            <person name="Keller N.P."/>
            <person name="Grigoriev I.V."/>
            <person name="Louise Glass N.L."/>
        </authorList>
    </citation>
    <scope>NUCLEOTIDE SEQUENCE [LARGE SCALE GENOMIC DNA]</scope>
    <source>
        <strain evidence="4">ATCC 200026 / FGSC A1120 / IAM 13836 / NRRL 3357 / JCM 12722 / SRRC 167</strain>
    </source>
</reference>
<dbReference type="InterPro" id="IPR011042">
    <property type="entry name" value="6-blade_b-propeller_TolB-like"/>
</dbReference>
<feature type="chain" id="PRO_5031092133" evidence="2">
    <location>
        <begin position="22"/>
        <end position="639"/>
    </location>
</feature>
<dbReference type="VEuPathDB" id="FungiDB:F9C07_2107649"/>
<proteinExistence type="predicted"/>
<dbReference type="PANTHER" id="PTHR32161">
    <property type="entry name" value="DPP6 N-TERMINAL DOMAIN-LIKE PROTEIN"/>
    <property type="match status" value="1"/>
</dbReference>
<keyword evidence="2" id="KW-0732">Signal</keyword>
<sequence>MLSLLASPLLALAIGPSAAYAACPYAQQMGLDLNVRDIPHSPSPSAHQSGRRGLGKDGVMLMNRIAPGTSKLYISDIDGGNERPLLSDPVFEYHASFSPDGQWVLFTSERNGDGNSDIWRVRTKGSDLQPLVTTPAVEDSVVLSTSGTHAAYASTEGMIANIWVLDLVTGNRWNLTDTPAIAATTNKTSPDSQWIAFSSDRNTKWAGHGWETFMGLSGWEHTQELSIFAIRPDGTGFRKVIGKEGYALGSPSWSADGKRIVYYEMTRETTWDAHSSFDVNSANSSIVSVDFATGTDRVVEVNTSGVKIYPQYLGSTSSIGYLLKGTTKEGIYSGTTYYNTTARSPAWSPDGKRVVYEKVSWDIRPQNKLLYSWDANWTYRFTDVFPTINTAGRQPSPKNSSANPPSSPSTLPAQTAKPSSTLAPPVPSSPPSPPTGTGSPTASATGSPGARPTAGGSAIPLSAGGNNTLNTGFPSFSPDGTKIVFRVWGADAEDGDTSQLGLRILHLDQVTANGTYPVTVLTNWWDTLPSFSPDGTKIVFMRRVSGSNYEVCTIAPDGSDLQVLTSSEADDAHAVWSHDGRIMYSTGEYGFQSECALYDNTFQPYGQINIMDADGGNKRALTNSLWEDSMPAYVPGEFL</sequence>
<dbReference type="VEuPathDB" id="FungiDB:AFLA_005096"/>
<feature type="compositionally biased region" description="Low complexity" evidence="1">
    <location>
        <begin position="435"/>
        <end position="450"/>
    </location>
</feature>
<dbReference type="SUPFAM" id="SSF82171">
    <property type="entry name" value="DPP6 N-terminal domain-like"/>
    <property type="match status" value="1"/>
</dbReference>
<keyword evidence="4" id="KW-1185">Reference proteome</keyword>
<dbReference type="Pfam" id="PF07676">
    <property type="entry name" value="PD40"/>
    <property type="match status" value="6"/>
</dbReference>
<feature type="compositionally biased region" description="Polar residues" evidence="1">
    <location>
        <begin position="464"/>
        <end position="474"/>
    </location>
</feature>
<protein>
    <submittedName>
        <fullName evidence="3">Uncharacterized protein</fullName>
    </submittedName>
</protein>
<dbReference type="InterPro" id="IPR011659">
    <property type="entry name" value="WD40"/>
</dbReference>
<evidence type="ECO:0000256" key="2">
    <source>
        <dbReference type="SAM" id="SignalP"/>
    </source>
</evidence>
<dbReference type="EMBL" id="CP044621">
    <property type="protein sequence ID" value="QRD83746.1"/>
    <property type="molecule type" value="Genomic_DNA"/>
</dbReference>
<accession>A0A7U2MHB6</accession>
<feature type="compositionally biased region" description="Pro residues" evidence="1">
    <location>
        <begin position="424"/>
        <end position="434"/>
    </location>
</feature>
<feature type="compositionally biased region" description="Low complexity" evidence="1">
    <location>
        <begin position="395"/>
        <end position="423"/>
    </location>
</feature>
<evidence type="ECO:0000256" key="1">
    <source>
        <dbReference type="SAM" id="MobiDB-lite"/>
    </source>
</evidence>
<evidence type="ECO:0000313" key="3">
    <source>
        <dbReference type="EMBL" id="QRD83746.1"/>
    </source>
</evidence>